<dbReference type="GO" id="GO:0003677">
    <property type="term" value="F:DNA binding"/>
    <property type="evidence" value="ECO:0007669"/>
    <property type="project" value="UniProtKB-KW"/>
</dbReference>
<dbReference type="Proteomes" id="UP000829354">
    <property type="component" value="Chromosome II"/>
</dbReference>
<dbReference type="InterPro" id="IPR025719">
    <property type="entry name" value="MYRF_C2"/>
</dbReference>
<dbReference type="InterPro" id="IPR024061">
    <property type="entry name" value="NDT80_DNA-bd_dom"/>
</dbReference>
<dbReference type="EMBL" id="CP092621">
    <property type="protein sequence ID" value="UMM17761.1"/>
    <property type="molecule type" value="Genomic_DNA"/>
</dbReference>
<evidence type="ECO:0008006" key="14">
    <source>
        <dbReference type="Google" id="ProtNLM"/>
    </source>
</evidence>
<dbReference type="FunFam" id="1.10.10.10:FF:001180">
    <property type="entry name" value="Myelin regulatory factor homolog 1"/>
    <property type="match status" value="1"/>
</dbReference>
<keyword evidence="4 9" id="KW-1133">Transmembrane helix</keyword>
<feature type="region of interest" description="Disordered" evidence="8">
    <location>
        <begin position="666"/>
        <end position="688"/>
    </location>
</feature>
<evidence type="ECO:0000256" key="8">
    <source>
        <dbReference type="SAM" id="MobiDB-lite"/>
    </source>
</evidence>
<dbReference type="Pfam" id="PF13887">
    <property type="entry name" value="MYRF_ICA"/>
    <property type="match status" value="1"/>
</dbReference>
<feature type="compositionally biased region" description="Basic residues" evidence="8">
    <location>
        <begin position="675"/>
        <end position="684"/>
    </location>
</feature>
<keyword evidence="6 9" id="KW-0472">Membrane</keyword>
<evidence type="ECO:0000256" key="7">
    <source>
        <dbReference type="PROSITE-ProRule" id="PRU00850"/>
    </source>
</evidence>
<feature type="compositionally biased region" description="Low complexity" evidence="8">
    <location>
        <begin position="193"/>
        <end position="220"/>
    </location>
</feature>
<comment type="similarity">
    <text evidence="2">Belongs to the MRF family.</text>
</comment>
<reference evidence="12 13" key="1">
    <citation type="submission" date="2022-04" db="EMBL/GenBank/DDBJ databases">
        <title>Chromosome-level reference genomes for two strains of Caenorhabditis briggsae: an improved platform for comparative genomics.</title>
        <authorList>
            <person name="Stevens L."/>
            <person name="Andersen E."/>
        </authorList>
    </citation>
    <scope>NUCLEOTIDE SEQUENCE [LARGE SCALE GENOMIC DNA]</scope>
    <source>
        <strain evidence="12">VX34</strain>
        <tissue evidence="12">Whole-organism</tissue>
    </source>
</reference>
<evidence type="ECO:0000256" key="3">
    <source>
        <dbReference type="ARBA" id="ARBA00022692"/>
    </source>
</evidence>
<dbReference type="Gene3D" id="1.10.10.10">
    <property type="entry name" value="Winged helix-like DNA-binding domain superfamily/Winged helix DNA-binding domain"/>
    <property type="match status" value="1"/>
</dbReference>
<dbReference type="PANTHER" id="PTHR13029">
    <property type="match status" value="1"/>
</dbReference>
<evidence type="ECO:0000259" key="11">
    <source>
        <dbReference type="PROSITE" id="PS51688"/>
    </source>
</evidence>
<name>A0AAE9ECJ9_CAEBR</name>
<dbReference type="InterPro" id="IPR008967">
    <property type="entry name" value="p53-like_TF_DNA-bd_sf"/>
</dbReference>
<proteinExistence type="inferred from homology"/>
<dbReference type="AlphaFoldDB" id="A0AAE9ECJ9"/>
<feature type="domain" description="NDT80" evidence="10">
    <location>
        <begin position="209"/>
        <end position="474"/>
    </location>
</feature>
<evidence type="ECO:0000256" key="1">
    <source>
        <dbReference type="ARBA" id="ARBA00004167"/>
    </source>
</evidence>
<dbReference type="GO" id="GO:0016020">
    <property type="term" value="C:membrane"/>
    <property type="evidence" value="ECO:0007669"/>
    <property type="project" value="UniProtKB-SubCell"/>
</dbReference>
<feature type="transmembrane region" description="Helical" evidence="9">
    <location>
        <begin position="700"/>
        <end position="720"/>
    </location>
</feature>
<evidence type="ECO:0000256" key="5">
    <source>
        <dbReference type="ARBA" id="ARBA00023125"/>
    </source>
</evidence>
<protein>
    <recommendedName>
        <fullName evidence="14">Protein CBR-PQN-47</fullName>
    </recommendedName>
</protein>
<dbReference type="GO" id="GO:0016540">
    <property type="term" value="P:protein autoprocessing"/>
    <property type="evidence" value="ECO:0007669"/>
    <property type="project" value="InterPro"/>
</dbReference>
<dbReference type="PROSITE" id="PS51688">
    <property type="entry name" value="ICA"/>
    <property type="match status" value="1"/>
</dbReference>
<dbReference type="InterPro" id="IPR030392">
    <property type="entry name" value="S74_ICA"/>
</dbReference>
<feature type="compositionally biased region" description="Polar residues" evidence="8">
    <location>
        <begin position="101"/>
        <end position="124"/>
    </location>
</feature>
<dbReference type="Pfam" id="PF13888">
    <property type="entry name" value="MRF_C2"/>
    <property type="match status" value="1"/>
</dbReference>
<feature type="domain" description="Peptidase S74" evidence="11">
    <location>
        <begin position="521"/>
        <end position="620"/>
    </location>
</feature>
<gene>
    <name evidence="12" type="ORF">L5515_014151</name>
</gene>
<dbReference type="InterPro" id="IPR051577">
    <property type="entry name" value="MRF-like"/>
</dbReference>
<evidence type="ECO:0000256" key="9">
    <source>
        <dbReference type="SAM" id="Phobius"/>
    </source>
</evidence>
<feature type="compositionally biased region" description="Polar residues" evidence="8">
    <location>
        <begin position="181"/>
        <end position="192"/>
    </location>
</feature>
<feature type="region of interest" description="Disordered" evidence="8">
    <location>
        <begin position="91"/>
        <end position="220"/>
    </location>
</feature>
<evidence type="ECO:0000313" key="13">
    <source>
        <dbReference type="Proteomes" id="UP000829354"/>
    </source>
</evidence>
<dbReference type="Pfam" id="PF13884">
    <property type="entry name" value="Peptidase_S74"/>
    <property type="match status" value="1"/>
</dbReference>
<feature type="DNA-binding region" description="NDT80" evidence="7">
    <location>
        <begin position="209"/>
        <end position="474"/>
    </location>
</feature>
<dbReference type="SUPFAM" id="SSF49417">
    <property type="entry name" value="p53-like transcription factors"/>
    <property type="match status" value="1"/>
</dbReference>
<evidence type="ECO:0000256" key="4">
    <source>
        <dbReference type="ARBA" id="ARBA00022989"/>
    </source>
</evidence>
<organism evidence="12 13">
    <name type="scientific">Caenorhabditis briggsae</name>
    <dbReference type="NCBI Taxonomy" id="6238"/>
    <lineage>
        <taxon>Eukaryota</taxon>
        <taxon>Metazoa</taxon>
        <taxon>Ecdysozoa</taxon>
        <taxon>Nematoda</taxon>
        <taxon>Chromadorea</taxon>
        <taxon>Rhabditida</taxon>
        <taxon>Rhabditina</taxon>
        <taxon>Rhabditomorpha</taxon>
        <taxon>Rhabditoidea</taxon>
        <taxon>Rhabditidae</taxon>
        <taxon>Peloderinae</taxon>
        <taxon>Caenorhabditis</taxon>
    </lineage>
</organism>
<evidence type="ECO:0000256" key="6">
    <source>
        <dbReference type="ARBA" id="ARBA00023136"/>
    </source>
</evidence>
<evidence type="ECO:0000259" key="10">
    <source>
        <dbReference type="PROSITE" id="PS51517"/>
    </source>
</evidence>
<keyword evidence="5 7" id="KW-0238">DNA-binding</keyword>
<dbReference type="PANTHER" id="PTHR13029:SF18">
    <property type="entry name" value="MYELIN REGULATORY FACTOR HOMOLOG 1"/>
    <property type="match status" value="1"/>
</dbReference>
<accession>A0AAE9ECJ9</accession>
<dbReference type="CDD" id="cd10144">
    <property type="entry name" value="Peptidase_S74_CIMCD"/>
    <property type="match status" value="1"/>
</dbReference>
<feature type="compositionally biased region" description="Basic and acidic residues" evidence="8">
    <location>
        <begin position="244"/>
        <end position="253"/>
    </location>
</feature>
<dbReference type="PROSITE" id="PS51517">
    <property type="entry name" value="NDT80"/>
    <property type="match status" value="1"/>
</dbReference>
<dbReference type="Pfam" id="PF05224">
    <property type="entry name" value="NDT80_PhoG"/>
    <property type="match status" value="1"/>
</dbReference>
<dbReference type="InterPro" id="IPR036388">
    <property type="entry name" value="WH-like_DNA-bd_sf"/>
</dbReference>
<evidence type="ECO:0000256" key="2">
    <source>
        <dbReference type="ARBA" id="ARBA00008221"/>
    </source>
</evidence>
<keyword evidence="13" id="KW-1185">Reference proteome</keyword>
<keyword evidence="3 9" id="KW-0812">Transmembrane</keyword>
<feature type="region of interest" description="Disordered" evidence="8">
    <location>
        <begin position="238"/>
        <end position="260"/>
    </location>
</feature>
<evidence type="ECO:0000313" key="12">
    <source>
        <dbReference type="EMBL" id="UMM17761.1"/>
    </source>
</evidence>
<feature type="compositionally biased region" description="Low complexity" evidence="8">
    <location>
        <begin position="157"/>
        <end position="170"/>
    </location>
</feature>
<comment type="subcellular location">
    <subcellularLocation>
        <location evidence="1">Membrane</location>
        <topology evidence="1">Single-pass membrane protein</topology>
    </subcellularLocation>
</comment>
<dbReference type="InterPro" id="IPR026932">
    <property type="entry name" value="MYRF_ICA"/>
</dbReference>
<sequence length="966" mass="108880">MSSDVLSFLGEYETSVERHRHRLSVFLLLTLAAAVEAILLRRTESSWNQAKLYALPTAIMSNSDLLKSEFDLPSSDNFNLMQYLGATEAGYDTNEEDGSMVSPTSSAGSMNQQQMHRQNPNFQNRRLPDSPPMTDLCGNASTTSSSSHHSDPMFSPNEFNNYSGANNNNNPSMILGVHDMAQQQQRGNMMTSQQVLQQQRQQQQQQQNGQNYWNQNNGQQTPLPQLTLFNILQDSGMSSPALDMPRKRSRMDTPCETPRNVTSFSGLDGFPDENYSHQQAIRFSKFQEEQWNPLYDINGVVLQQLQVHVVADKGFNYSNTDNCFVNQKKNHFQVSVNVEASDIMPPHYVFFNNRHVRIRDFKLAFSGVKAEMTTSEITIRQSRADRKPHPHTPVLFEIQERRMTKVCVPRLHFSETTLNNQRKNFRPNPEQRYFLLVVRLFASIDDDNSVLIQSYASEKVIVRATNPGSFDPPDSDVAWQRNGHTLCTPGNVAIGTDRQAETARLTVAGDIYCSGRVINPSDIRLKEGISEKETAEAIENLLKLRVVDYRYKDEVANVWGLDEQQRQRTGLIAQELQAVLPDAVRDIGDYLTIDEGRVFYETVMATQQLCRMTGDLDNKIDEKVAEISKRLSEYAIRKKLASSMGSNLNGDNKSLSYSRCSLTSTATNATSQQSRRQRNKKSKLMKQAESCGNRLSQGTVVTLVSIMAACLLAMSALYILDWHNRNYGYHQHHDPTSSKSEVANLVVPSVYMQPDALILLEKCYTPSCKTYCCTDAPPIVEDTGAIATHGLHDDAAVAPSEPVNRTNAISKMPVPDHISFGTGVEIKIPMLNVTLDQRYCIDKSCNKKRGVFNIYVPVSKFMPDASLEIEINIPKNKVIGNCGALHQSDFNHKYCPFSKKQQTESPVPTSKRLFDNIYEISAGSYVQSAYRYRVGYSTESCFTDEANGSYEEYNLIFYRTCILSSS</sequence>
<dbReference type="GO" id="GO:0003700">
    <property type="term" value="F:DNA-binding transcription factor activity"/>
    <property type="evidence" value="ECO:0007669"/>
    <property type="project" value="UniProtKB-UniRule"/>
</dbReference>